<dbReference type="HOGENOM" id="CLU_3314022_0_0_10"/>
<accession>B7B9R2</accession>
<protein>
    <submittedName>
        <fullName evidence="1">Uncharacterized protein</fullName>
    </submittedName>
</protein>
<gene>
    <name evidence="1" type="ORF">PRABACTJOHN_01764</name>
</gene>
<proteinExistence type="predicted"/>
<evidence type="ECO:0000313" key="1">
    <source>
        <dbReference type="EMBL" id="EEC96828.1"/>
    </source>
</evidence>
<evidence type="ECO:0000313" key="2">
    <source>
        <dbReference type="Proteomes" id="UP000005510"/>
    </source>
</evidence>
<name>B7B9R2_9BACT</name>
<organism evidence="1 2">
    <name type="scientific">Parabacteroides johnsonii DSM 18315</name>
    <dbReference type="NCBI Taxonomy" id="537006"/>
    <lineage>
        <taxon>Bacteria</taxon>
        <taxon>Pseudomonadati</taxon>
        <taxon>Bacteroidota</taxon>
        <taxon>Bacteroidia</taxon>
        <taxon>Bacteroidales</taxon>
        <taxon>Tannerellaceae</taxon>
        <taxon>Parabacteroides</taxon>
    </lineage>
</organism>
<dbReference type="EMBL" id="ABYH01000193">
    <property type="protein sequence ID" value="EEC96828.1"/>
    <property type="molecule type" value="Genomic_DNA"/>
</dbReference>
<reference evidence="1 2" key="2">
    <citation type="submission" date="2008-10" db="EMBL/GenBank/DDBJ databases">
        <authorList>
            <person name="Fulton L."/>
            <person name="Clifton S."/>
            <person name="Fulton B."/>
            <person name="Xu J."/>
            <person name="Minx P."/>
            <person name="Pepin K.H."/>
            <person name="Johnson M."/>
            <person name="Bhonagiri V."/>
            <person name="Nash W.E."/>
            <person name="Mardis E.R."/>
            <person name="Wilson R.K."/>
        </authorList>
    </citation>
    <scope>NUCLEOTIDE SEQUENCE [LARGE SCALE GENOMIC DNA]</scope>
    <source>
        <strain evidence="1 2">DSM 18315</strain>
    </source>
</reference>
<dbReference type="AlphaFoldDB" id="B7B9R2"/>
<reference evidence="1 2" key="1">
    <citation type="submission" date="2008-10" db="EMBL/GenBank/DDBJ databases">
        <title>Draft genome sequence of Parabacteroides johnsonii (DSM 18315).</title>
        <authorList>
            <person name="Sudarsanam P."/>
            <person name="Ley R."/>
            <person name="Guruge J."/>
            <person name="Turnbaugh P.J."/>
            <person name="Mahowald M."/>
            <person name="Liep D."/>
            <person name="Gordon J."/>
        </authorList>
    </citation>
    <scope>NUCLEOTIDE SEQUENCE [LARGE SCALE GENOMIC DNA]</scope>
    <source>
        <strain evidence="1 2">DSM 18315</strain>
    </source>
</reference>
<sequence length="39" mass="4708">MIPFQLKIANQFFLYHFQHLFLSGTKDIKLMPGWNDFGY</sequence>
<comment type="caution">
    <text evidence="1">The sequence shown here is derived from an EMBL/GenBank/DDBJ whole genome shotgun (WGS) entry which is preliminary data.</text>
</comment>
<dbReference type="Proteomes" id="UP000005510">
    <property type="component" value="Unassembled WGS sequence"/>
</dbReference>